<organism evidence="3">
    <name type="scientific">Drosophila grimshawi</name>
    <name type="common">Hawaiian fruit fly</name>
    <name type="synonym">Idiomyia grimshawi</name>
    <dbReference type="NCBI Taxonomy" id="7222"/>
    <lineage>
        <taxon>Eukaryota</taxon>
        <taxon>Metazoa</taxon>
        <taxon>Ecdysozoa</taxon>
        <taxon>Arthropoda</taxon>
        <taxon>Hexapoda</taxon>
        <taxon>Insecta</taxon>
        <taxon>Pterygota</taxon>
        <taxon>Neoptera</taxon>
        <taxon>Endopterygota</taxon>
        <taxon>Diptera</taxon>
        <taxon>Brachycera</taxon>
        <taxon>Muscomorpha</taxon>
        <taxon>Ephydroidea</taxon>
        <taxon>Drosophilidae</taxon>
        <taxon>Drosophila</taxon>
        <taxon>Hawaiian Drosophila</taxon>
    </lineage>
</organism>
<sequence length="53" mass="6067">MTPTTHWHARVISLRNDDDAHNDDDENDVEQGAGSTLRRWRKSRRLLSGPAPN</sequence>
<gene>
    <name evidence="2" type="primary">Dgri\GH15322</name>
    <name evidence="2" type="ORF">Dgri_GH15322</name>
</gene>
<protein>
    <submittedName>
        <fullName evidence="2">GH15322</fullName>
    </submittedName>
</protein>
<proteinExistence type="predicted"/>
<reference evidence="2 3" key="1">
    <citation type="journal article" date="2007" name="Nature">
        <title>Evolution of genes and genomes on the Drosophila phylogeny.</title>
        <authorList>
            <consortium name="Drosophila 12 Genomes Consortium"/>
            <person name="Clark A.G."/>
            <person name="Eisen M.B."/>
            <person name="Smith D.R."/>
            <person name="Bergman C.M."/>
            <person name="Oliver B."/>
            <person name="Markow T.A."/>
            <person name="Kaufman T.C."/>
            <person name="Kellis M."/>
            <person name="Gelbart W."/>
            <person name="Iyer V.N."/>
            <person name="Pollard D.A."/>
            <person name="Sackton T.B."/>
            <person name="Larracuente A.M."/>
            <person name="Singh N.D."/>
            <person name="Abad J.P."/>
            <person name="Abt D.N."/>
            <person name="Adryan B."/>
            <person name="Aguade M."/>
            <person name="Akashi H."/>
            <person name="Anderson W.W."/>
            <person name="Aquadro C.F."/>
            <person name="Ardell D.H."/>
            <person name="Arguello R."/>
            <person name="Artieri C.G."/>
            <person name="Barbash D.A."/>
            <person name="Barker D."/>
            <person name="Barsanti P."/>
            <person name="Batterham P."/>
            <person name="Batzoglou S."/>
            <person name="Begun D."/>
            <person name="Bhutkar A."/>
            <person name="Blanco E."/>
            <person name="Bosak S.A."/>
            <person name="Bradley R.K."/>
            <person name="Brand A.D."/>
            <person name="Brent M.R."/>
            <person name="Brooks A.N."/>
            <person name="Brown R.H."/>
            <person name="Butlin R.K."/>
            <person name="Caggese C."/>
            <person name="Calvi B.R."/>
            <person name="Bernardo de Carvalho A."/>
            <person name="Caspi A."/>
            <person name="Castrezana S."/>
            <person name="Celniker S.E."/>
            <person name="Chang J.L."/>
            <person name="Chapple C."/>
            <person name="Chatterji S."/>
            <person name="Chinwalla A."/>
            <person name="Civetta A."/>
            <person name="Clifton S.W."/>
            <person name="Comeron J.M."/>
            <person name="Costello J.C."/>
            <person name="Coyne J.A."/>
            <person name="Daub J."/>
            <person name="David R.G."/>
            <person name="Delcher A.L."/>
            <person name="Delehaunty K."/>
            <person name="Do C.B."/>
            <person name="Ebling H."/>
            <person name="Edwards K."/>
            <person name="Eickbush T."/>
            <person name="Evans J.D."/>
            <person name="Filipski A."/>
            <person name="Findeiss S."/>
            <person name="Freyhult E."/>
            <person name="Fulton L."/>
            <person name="Fulton R."/>
            <person name="Garcia A.C."/>
            <person name="Gardiner A."/>
            <person name="Garfield D.A."/>
            <person name="Garvin B.E."/>
            <person name="Gibson G."/>
            <person name="Gilbert D."/>
            <person name="Gnerre S."/>
            <person name="Godfrey J."/>
            <person name="Good R."/>
            <person name="Gotea V."/>
            <person name="Gravely B."/>
            <person name="Greenberg A.J."/>
            <person name="Griffiths-Jones S."/>
            <person name="Gross S."/>
            <person name="Guigo R."/>
            <person name="Gustafson E.A."/>
            <person name="Haerty W."/>
            <person name="Hahn M.W."/>
            <person name="Halligan D.L."/>
            <person name="Halpern A.L."/>
            <person name="Halter G.M."/>
            <person name="Han M.V."/>
            <person name="Heger A."/>
            <person name="Hillier L."/>
            <person name="Hinrichs A.S."/>
            <person name="Holmes I."/>
            <person name="Hoskins R.A."/>
            <person name="Hubisz M.J."/>
            <person name="Hultmark D."/>
            <person name="Huntley M.A."/>
            <person name="Jaffe D.B."/>
            <person name="Jagadeeshan S."/>
            <person name="Jeck W.R."/>
            <person name="Johnson J."/>
            <person name="Jones C.D."/>
            <person name="Jordan W.C."/>
            <person name="Karpen G.H."/>
            <person name="Kataoka E."/>
            <person name="Keightley P.D."/>
            <person name="Kheradpour P."/>
            <person name="Kirkness E.F."/>
            <person name="Koerich L.B."/>
            <person name="Kristiansen K."/>
            <person name="Kudrna D."/>
            <person name="Kulathinal R.J."/>
            <person name="Kumar S."/>
            <person name="Kwok R."/>
            <person name="Lander E."/>
            <person name="Langley C.H."/>
            <person name="Lapoint R."/>
            <person name="Lazzaro B.P."/>
            <person name="Lee S.J."/>
            <person name="Levesque L."/>
            <person name="Li R."/>
            <person name="Lin C.F."/>
            <person name="Lin M.F."/>
            <person name="Lindblad-Toh K."/>
            <person name="Llopart A."/>
            <person name="Long M."/>
            <person name="Low L."/>
            <person name="Lozovsky E."/>
            <person name="Lu J."/>
            <person name="Luo M."/>
            <person name="Machado C.A."/>
            <person name="Makalowski W."/>
            <person name="Marzo M."/>
            <person name="Matsuda M."/>
            <person name="Matzkin L."/>
            <person name="McAllister B."/>
            <person name="McBride C.S."/>
            <person name="McKernan B."/>
            <person name="McKernan K."/>
            <person name="Mendez-Lago M."/>
            <person name="Minx P."/>
            <person name="Mollenhauer M.U."/>
            <person name="Montooth K."/>
            <person name="Mount S.M."/>
            <person name="Mu X."/>
            <person name="Myers E."/>
            <person name="Negre B."/>
            <person name="Newfeld S."/>
            <person name="Nielsen R."/>
            <person name="Noor M.A."/>
            <person name="O'Grady P."/>
            <person name="Pachter L."/>
            <person name="Papaceit M."/>
            <person name="Parisi M.J."/>
            <person name="Parisi M."/>
            <person name="Parts L."/>
            <person name="Pedersen J.S."/>
            <person name="Pesole G."/>
            <person name="Phillippy A.M."/>
            <person name="Ponting C.P."/>
            <person name="Pop M."/>
            <person name="Porcelli D."/>
            <person name="Powell J.R."/>
            <person name="Prohaska S."/>
            <person name="Pruitt K."/>
            <person name="Puig M."/>
            <person name="Quesneville H."/>
            <person name="Ram K.R."/>
            <person name="Rand D."/>
            <person name="Rasmussen M.D."/>
            <person name="Reed L.K."/>
            <person name="Reenan R."/>
            <person name="Reily A."/>
            <person name="Remington K.A."/>
            <person name="Rieger T.T."/>
            <person name="Ritchie M.G."/>
            <person name="Robin C."/>
            <person name="Rogers Y.H."/>
            <person name="Rohde C."/>
            <person name="Rozas J."/>
            <person name="Rubenfield M.J."/>
            <person name="Ruiz A."/>
            <person name="Russo S."/>
            <person name="Salzberg S.L."/>
            <person name="Sanchez-Gracia A."/>
            <person name="Saranga D.J."/>
            <person name="Sato H."/>
            <person name="Schaeffer S.W."/>
            <person name="Schatz M.C."/>
            <person name="Schlenke T."/>
            <person name="Schwartz R."/>
            <person name="Segarra C."/>
            <person name="Singh R.S."/>
            <person name="Sirot L."/>
            <person name="Sirota M."/>
            <person name="Sisneros N.B."/>
            <person name="Smith C.D."/>
            <person name="Smith T.F."/>
            <person name="Spieth J."/>
            <person name="Stage D.E."/>
            <person name="Stark A."/>
            <person name="Stephan W."/>
            <person name="Strausberg R.L."/>
            <person name="Strempel S."/>
            <person name="Sturgill D."/>
            <person name="Sutton G."/>
            <person name="Sutton G.G."/>
            <person name="Tao W."/>
            <person name="Teichmann S."/>
            <person name="Tobari Y.N."/>
            <person name="Tomimura Y."/>
            <person name="Tsolas J.M."/>
            <person name="Valente V.L."/>
            <person name="Venter E."/>
            <person name="Venter J.C."/>
            <person name="Vicario S."/>
            <person name="Vieira F.G."/>
            <person name="Vilella A.J."/>
            <person name="Villasante A."/>
            <person name="Walenz B."/>
            <person name="Wang J."/>
            <person name="Wasserman M."/>
            <person name="Watts T."/>
            <person name="Wilson D."/>
            <person name="Wilson R.K."/>
            <person name="Wing R.A."/>
            <person name="Wolfner M.F."/>
            <person name="Wong A."/>
            <person name="Wong G.K."/>
            <person name="Wu C.I."/>
            <person name="Wu G."/>
            <person name="Yamamoto D."/>
            <person name="Yang H.P."/>
            <person name="Yang S.P."/>
            <person name="Yorke J.A."/>
            <person name="Yoshida K."/>
            <person name="Zdobnov E."/>
            <person name="Zhang P."/>
            <person name="Zhang Y."/>
            <person name="Zimin A.V."/>
            <person name="Baldwin J."/>
            <person name="Abdouelleil A."/>
            <person name="Abdulkadir J."/>
            <person name="Abebe A."/>
            <person name="Abera B."/>
            <person name="Abreu J."/>
            <person name="Acer S.C."/>
            <person name="Aftuck L."/>
            <person name="Alexander A."/>
            <person name="An P."/>
            <person name="Anderson E."/>
            <person name="Anderson S."/>
            <person name="Arachi H."/>
            <person name="Azer M."/>
            <person name="Bachantsang P."/>
            <person name="Barry A."/>
            <person name="Bayul T."/>
            <person name="Berlin A."/>
            <person name="Bessette D."/>
            <person name="Bloom T."/>
            <person name="Blye J."/>
            <person name="Boguslavskiy L."/>
            <person name="Bonnet C."/>
            <person name="Boukhgalter B."/>
            <person name="Bourzgui I."/>
            <person name="Brown A."/>
            <person name="Cahill P."/>
            <person name="Channer S."/>
            <person name="Cheshatsang Y."/>
            <person name="Chuda L."/>
            <person name="Citroen M."/>
            <person name="Collymore A."/>
            <person name="Cooke P."/>
            <person name="Costello M."/>
            <person name="D'Aco K."/>
            <person name="Daza R."/>
            <person name="De Haan G."/>
            <person name="DeGray S."/>
            <person name="DeMaso C."/>
            <person name="Dhargay N."/>
            <person name="Dooley K."/>
            <person name="Dooley E."/>
            <person name="Doricent M."/>
            <person name="Dorje P."/>
            <person name="Dorjee K."/>
            <person name="Dupes A."/>
            <person name="Elong R."/>
            <person name="Falk J."/>
            <person name="Farina A."/>
            <person name="Faro S."/>
            <person name="Ferguson D."/>
            <person name="Fisher S."/>
            <person name="Foley C.D."/>
            <person name="Franke A."/>
            <person name="Friedrich D."/>
            <person name="Gadbois L."/>
            <person name="Gearin G."/>
            <person name="Gearin C.R."/>
            <person name="Giannoukos G."/>
            <person name="Goode T."/>
            <person name="Graham J."/>
            <person name="Grandbois E."/>
            <person name="Grewal S."/>
            <person name="Gyaltsen K."/>
            <person name="Hafez N."/>
            <person name="Hagos B."/>
            <person name="Hall J."/>
            <person name="Henson C."/>
            <person name="Hollinger A."/>
            <person name="Honan T."/>
            <person name="Huard M.D."/>
            <person name="Hughes L."/>
            <person name="Hurhula B."/>
            <person name="Husby M.E."/>
            <person name="Kamat A."/>
            <person name="Kanga B."/>
            <person name="Kashin S."/>
            <person name="Khazanovich D."/>
            <person name="Kisner P."/>
            <person name="Lance K."/>
            <person name="Lara M."/>
            <person name="Lee W."/>
            <person name="Lennon N."/>
            <person name="Letendre F."/>
            <person name="LeVine R."/>
            <person name="Lipovsky A."/>
            <person name="Liu X."/>
            <person name="Liu J."/>
            <person name="Liu S."/>
            <person name="Lokyitsang T."/>
            <person name="Lokyitsang Y."/>
            <person name="Lubonja R."/>
            <person name="Lui A."/>
            <person name="MacDonald P."/>
            <person name="Magnisalis V."/>
            <person name="Maru K."/>
            <person name="Matthews C."/>
            <person name="McCusker W."/>
            <person name="McDonough S."/>
            <person name="Mehta T."/>
            <person name="Meldrim J."/>
            <person name="Meneus L."/>
            <person name="Mihai O."/>
            <person name="Mihalev A."/>
            <person name="Mihova T."/>
            <person name="Mittelman R."/>
            <person name="Mlenga V."/>
            <person name="Montmayeur A."/>
            <person name="Mulrain L."/>
            <person name="Navidi A."/>
            <person name="Naylor J."/>
            <person name="Negash T."/>
            <person name="Nguyen T."/>
            <person name="Nguyen N."/>
            <person name="Nicol R."/>
            <person name="Norbu C."/>
            <person name="Norbu N."/>
            <person name="Novod N."/>
            <person name="O'Neill B."/>
            <person name="Osman S."/>
            <person name="Markiewicz E."/>
            <person name="Oyono O.L."/>
            <person name="Patti C."/>
            <person name="Phunkhang P."/>
            <person name="Pierre F."/>
            <person name="Priest M."/>
            <person name="Raghuraman S."/>
            <person name="Rege F."/>
            <person name="Reyes R."/>
            <person name="Rise C."/>
            <person name="Rogov P."/>
            <person name="Ross K."/>
            <person name="Ryan E."/>
            <person name="Settipalli S."/>
            <person name="Shea T."/>
            <person name="Sherpa N."/>
            <person name="Shi L."/>
            <person name="Shih D."/>
            <person name="Sparrow T."/>
            <person name="Spaulding J."/>
            <person name="Stalker J."/>
            <person name="Stange-Thomann N."/>
            <person name="Stavropoulos S."/>
            <person name="Stone C."/>
            <person name="Strader C."/>
            <person name="Tesfaye S."/>
            <person name="Thomson T."/>
            <person name="Thoulutsang Y."/>
            <person name="Thoulutsang D."/>
            <person name="Topham K."/>
            <person name="Topping I."/>
            <person name="Tsamla T."/>
            <person name="Vassiliev H."/>
            <person name="Vo A."/>
            <person name="Wangchuk T."/>
            <person name="Wangdi T."/>
            <person name="Weiand M."/>
            <person name="Wilkinson J."/>
            <person name="Wilson A."/>
            <person name="Yadav S."/>
            <person name="Young G."/>
            <person name="Yu Q."/>
            <person name="Zembek L."/>
            <person name="Zhong D."/>
            <person name="Zimmer A."/>
            <person name="Zwirko Z."/>
            <person name="Jaffe D.B."/>
            <person name="Alvarez P."/>
            <person name="Brockman W."/>
            <person name="Butler J."/>
            <person name="Chin C."/>
            <person name="Gnerre S."/>
            <person name="Grabherr M."/>
            <person name="Kleber M."/>
            <person name="Mauceli E."/>
            <person name="MacCallum I."/>
        </authorList>
    </citation>
    <scope>NUCLEOTIDE SEQUENCE [LARGE SCALE GENOMIC DNA]</scope>
    <source>
        <strain evidence="3">Tucson 15287-2541.00</strain>
    </source>
</reference>
<dbReference type="EMBL" id="CH916366">
    <property type="protein sequence ID" value="EDV96235.1"/>
    <property type="molecule type" value="Genomic_DNA"/>
</dbReference>
<evidence type="ECO:0000313" key="3">
    <source>
        <dbReference type="Proteomes" id="UP000001070"/>
    </source>
</evidence>
<dbReference type="Proteomes" id="UP000001070">
    <property type="component" value="Unassembled WGS sequence"/>
</dbReference>
<dbReference type="HOGENOM" id="CLU_3070866_0_0_1"/>
<evidence type="ECO:0000313" key="2">
    <source>
        <dbReference type="EMBL" id="EDV96235.1"/>
    </source>
</evidence>
<keyword evidence="3" id="KW-1185">Reference proteome</keyword>
<accession>B4IWK9</accession>
<feature type="compositionally biased region" description="Acidic residues" evidence="1">
    <location>
        <begin position="20"/>
        <end position="29"/>
    </location>
</feature>
<dbReference type="InParanoid" id="B4IWK9"/>
<evidence type="ECO:0000256" key="1">
    <source>
        <dbReference type="SAM" id="MobiDB-lite"/>
    </source>
</evidence>
<name>B4IWK9_DROGR</name>
<feature type="region of interest" description="Disordered" evidence="1">
    <location>
        <begin position="16"/>
        <end position="53"/>
    </location>
</feature>
<dbReference type="AlphaFoldDB" id="B4IWK9"/>